<feature type="compositionally biased region" description="Low complexity" evidence="1">
    <location>
        <begin position="131"/>
        <end position="144"/>
    </location>
</feature>
<reference evidence="3 4" key="1">
    <citation type="submission" date="2018-11" db="EMBL/GenBank/DDBJ databases">
        <authorList>
            <consortium name="Pathogen Informatics"/>
        </authorList>
    </citation>
    <scope>NUCLEOTIDE SEQUENCE [LARGE SCALE GENOMIC DNA]</scope>
    <source>
        <strain evidence="3 4">Zambia</strain>
    </source>
</reference>
<name>A0A183M5V0_9TREM</name>
<evidence type="ECO:0000256" key="2">
    <source>
        <dbReference type="SAM" id="Phobius"/>
    </source>
</evidence>
<dbReference type="AlphaFoldDB" id="A0A183M5V0"/>
<evidence type="ECO:0000313" key="3">
    <source>
        <dbReference type="EMBL" id="VDO95259.1"/>
    </source>
</evidence>
<dbReference type="EMBL" id="UZAI01006404">
    <property type="protein sequence ID" value="VDO95259.1"/>
    <property type="molecule type" value="Genomic_DNA"/>
</dbReference>
<keyword evidence="4" id="KW-1185">Reference proteome</keyword>
<dbReference type="STRING" id="48269.A0A183M5V0"/>
<accession>A0A183M5V0</accession>
<evidence type="ECO:0000256" key="1">
    <source>
        <dbReference type="SAM" id="MobiDB-lite"/>
    </source>
</evidence>
<proteinExistence type="predicted"/>
<sequence length="328" mass="36209">MKTLQSLVQHLGYVLSLLIYVISLLCPTLLDSQLMKVEVAWVGFHFVTLFLADLNPSRVSTGCSELSPIPASQSVSLDSLNQNTYLNNSYQMPSVGCRPAPIGTVHADSPQVSDTRGQRPFGDMRSNIDPGTLSTSGRGGTSSRDVQESGSGPSRHRAVLGSGVHNDYPQPWVNRDQGVRKGDTHKNTPNYHQGHDYSRDRRGGYSQQWSTNHRGSRGSGHTYGGWGGRSAGGHDWPKFRSNASTVNEHTNFSLEYDYERANAELAAELKKITISTVSVGYTVISVYRKQVRQVLPSTTRKMMEAAQLRTKTRAMINPSRFSILLVPR</sequence>
<gene>
    <name evidence="3" type="ORF">SMRZ_LOCUS11425</name>
</gene>
<feature type="compositionally biased region" description="Basic and acidic residues" evidence="1">
    <location>
        <begin position="193"/>
        <end position="203"/>
    </location>
</feature>
<keyword evidence="2" id="KW-1133">Transmembrane helix</keyword>
<protein>
    <submittedName>
        <fullName evidence="3">Uncharacterized protein</fullName>
    </submittedName>
</protein>
<feature type="compositionally biased region" description="Basic and acidic residues" evidence="1">
    <location>
        <begin position="177"/>
        <end position="186"/>
    </location>
</feature>
<feature type="compositionally biased region" description="Gly residues" evidence="1">
    <location>
        <begin position="217"/>
        <end position="226"/>
    </location>
</feature>
<evidence type="ECO:0000313" key="4">
    <source>
        <dbReference type="Proteomes" id="UP000277204"/>
    </source>
</evidence>
<feature type="region of interest" description="Disordered" evidence="1">
    <location>
        <begin position="101"/>
        <end position="226"/>
    </location>
</feature>
<keyword evidence="2" id="KW-0812">Transmembrane</keyword>
<dbReference type="Proteomes" id="UP000277204">
    <property type="component" value="Unassembled WGS sequence"/>
</dbReference>
<feature type="transmembrane region" description="Helical" evidence="2">
    <location>
        <begin position="12"/>
        <end position="30"/>
    </location>
</feature>
<organism evidence="3 4">
    <name type="scientific">Schistosoma margrebowiei</name>
    <dbReference type="NCBI Taxonomy" id="48269"/>
    <lineage>
        <taxon>Eukaryota</taxon>
        <taxon>Metazoa</taxon>
        <taxon>Spiralia</taxon>
        <taxon>Lophotrochozoa</taxon>
        <taxon>Platyhelminthes</taxon>
        <taxon>Trematoda</taxon>
        <taxon>Digenea</taxon>
        <taxon>Strigeidida</taxon>
        <taxon>Schistosomatoidea</taxon>
        <taxon>Schistosomatidae</taxon>
        <taxon>Schistosoma</taxon>
    </lineage>
</organism>
<keyword evidence="2" id="KW-0472">Membrane</keyword>